<gene>
    <name evidence="3" type="ORF">VTK73DRAFT_1358</name>
</gene>
<protein>
    <recommendedName>
        <fullName evidence="5">Secreted protein</fullName>
    </recommendedName>
</protein>
<keyword evidence="4" id="KW-1185">Reference proteome</keyword>
<dbReference type="EMBL" id="JAZHXJ010001328">
    <property type="protein sequence ID" value="KAL1844994.1"/>
    <property type="molecule type" value="Genomic_DNA"/>
</dbReference>
<evidence type="ECO:0000313" key="3">
    <source>
        <dbReference type="EMBL" id="KAL1844994.1"/>
    </source>
</evidence>
<feature type="region of interest" description="Disordered" evidence="1">
    <location>
        <begin position="38"/>
        <end position="62"/>
    </location>
</feature>
<evidence type="ECO:0008006" key="5">
    <source>
        <dbReference type="Google" id="ProtNLM"/>
    </source>
</evidence>
<dbReference type="Proteomes" id="UP001586593">
    <property type="component" value="Unassembled WGS sequence"/>
</dbReference>
<feature type="signal peptide" evidence="2">
    <location>
        <begin position="1"/>
        <end position="16"/>
    </location>
</feature>
<sequence>MLCCALCLFPRVVGWASHPCCDGGGAAALLFSNGSRAKGLRGGRQTQKSRALGRPTGRTEADVSLSHRARETQDRVFSHPVFKEPSCTSHAYRVASQGTNDFLTGTVRGFSRVAAHDGTACSYERQRSARRW</sequence>
<feature type="chain" id="PRO_5045202008" description="Secreted protein" evidence="2">
    <location>
        <begin position="17"/>
        <end position="132"/>
    </location>
</feature>
<organism evidence="3 4">
    <name type="scientific">Phialemonium thermophilum</name>
    <dbReference type="NCBI Taxonomy" id="223376"/>
    <lineage>
        <taxon>Eukaryota</taxon>
        <taxon>Fungi</taxon>
        <taxon>Dikarya</taxon>
        <taxon>Ascomycota</taxon>
        <taxon>Pezizomycotina</taxon>
        <taxon>Sordariomycetes</taxon>
        <taxon>Sordariomycetidae</taxon>
        <taxon>Cephalothecales</taxon>
        <taxon>Cephalothecaceae</taxon>
        <taxon>Phialemonium</taxon>
    </lineage>
</organism>
<name>A0ABR3VTM2_9PEZI</name>
<reference evidence="3 4" key="1">
    <citation type="journal article" date="2024" name="Commun. Biol.">
        <title>Comparative genomic analysis of thermophilic fungi reveals convergent evolutionary adaptations and gene losses.</title>
        <authorList>
            <person name="Steindorff A.S."/>
            <person name="Aguilar-Pontes M.V."/>
            <person name="Robinson A.J."/>
            <person name="Andreopoulos B."/>
            <person name="LaButti K."/>
            <person name="Kuo A."/>
            <person name="Mondo S."/>
            <person name="Riley R."/>
            <person name="Otillar R."/>
            <person name="Haridas S."/>
            <person name="Lipzen A."/>
            <person name="Grimwood J."/>
            <person name="Schmutz J."/>
            <person name="Clum A."/>
            <person name="Reid I.D."/>
            <person name="Moisan M.C."/>
            <person name="Butler G."/>
            <person name="Nguyen T.T.M."/>
            <person name="Dewar K."/>
            <person name="Conant G."/>
            <person name="Drula E."/>
            <person name="Henrissat B."/>
            <person name="Hansel C."/>
            <person name="Singer S."/>
            <person name="Hutchinson M.I."/>
            <person name="de Vries R.P."/>
            <person name="Natvig D.O."/>
            <person name="Powell A.J."/>
            <person name="Tsang A."/>
            <person name="Grigoriev I.V."/>
        </authorList>
    </citation>
    <scope>NUCLEOTIDE SEQUENCE [LARGE SCALE GENOMIC DNA]</scope>
    <source>
        <strain evidence="3 4">ATCC 24622</strain>
    </source>
</reference>
<comment type="caution">
    <text evidence="3">The sequence shown here is derived from an EMBL/GenBank/DDBJ whole genome shotgun (WGS) entry which is preliminary data.</text>
</comment>
<evidence type="ECO:0000313" key="4">
    <source>
        <dbReference type="Proteomes" id="UP001586593"/>
    </source>
</evidence>
<evidence type="ECO:0000256" key="1">
    <source>
        <dbReference type="SAM" id="MobiDB-lite"/>
    </source>
</evidence>
<accession>A0ABR3VTM2</accession>
<proteinExistence type="predicted"/>
<evidence type="ECO:0000256" key="2">
    <source>
        <dbReference type="SAM" id="SignalP"/>
    </source>
</evidence>
<keyword evidence="2" id="KW-0732">Signal</keyword>